<keyword evidence="1" id="KW-0732">Signal</keyword>
<proteinExistence type="predicted"/>
<name>A0A841AJB2_9MICO</name>
<sequence length="636" mass="66454">MPQRSRSPLSAAVASVGAIALVAGLAACTSDTGTAGDGGTWTVLTYEIADTDLEPFMMTDVAEMGEVGGQDGFSLISLVDRADGYTDESVLGLDDWVGGKLLELTDGGAEELDDLGDINTGDPQVLADFITRGFTDYPADNYALIISDHGASWPGVGADESSDEDSLSLAEIGEGIATGLAGADIPKLDLLGFDACLMATYEVASALAPLADRMLASQELEPGHGWDYASLQPAAEGADVDELGSSLIAGFEAQAQAEDTQSEITLSLVDLTRMTAVDDALATLTSQLVDRAASVSPVVGRTLASTLGFGKSPDPEQDSSMTDLAMLAGEIGVDALDVSDATDDLVRAVNDAVVDKVDGQATRGATGLSIYFPPQSQYFDESYRELEVAGGWTDFLSNYYGEGAAIPVEAQAQFATGDAEVSFDEEGLTITGTFDSATQDNLASSHIRYGIVEDDGSVTYVGEEPAEISDDGSGLAVGVYDLTTLTISDGEDTATAYLQLTTAEDGSFVTFDVPMAYYAADDVEGETYQDAPLSIVLDGETGDITSETYYSYDETSGNYGELTADTEGIIVPQVLNVTPDGAEEWISTSDTGLYADLPSLEYDLPDLEPGTAVYIELWVTDFGGNSDMVSATVTVP</sequence>
<feature type="chain" id="PRO_5032491146" evidence="1">
    <location>
        <begin position="36"/>
        <end position="636"/>
    </location>
</feature>
<dbReference type="AlphaFoldDB" id="A0A841AJB2"/>
<dbReference type="EMBL" id="JACHMJ010000001">
    <property type="protein sequence ID" value="MBB5843307.1"/>
    <property type="molecule type" value="Genomic_DNA"/>
</dbReference>
<feature type="signal peptide" evidence="1">
    <location>
        <begin position="1"/>
        <end position="35"/>
    </location>
</feature>
<dbReference type="InterPro" id="IPR005077">
    <property type="entry name" value="Peptidase_C11"/>
</dbReference>
<comment type="caution">
    <text evidence="2">The sequence shown here is derived from an EMBL/GenBank/DDBJ whole genome shotgun (WGS) entry which is preliminary data.</text>
</comment>
<gene>
    <name evidence="2" type="ORF">HD599_001630</name>
</gene>
<protein>
    <submittedName>
        <fullName evidence="2">Uncharacterized protein</fullName>
    </submittedName>
</protein>
<dbReference type="Pfam" id="PF03415">
    <property type="entry name" value="Peptidase_C11"/>
    <property type="match status" value="1"/>
</dbReference>
<evidence type="ECO:0000313" key="3">
    <source>
        <dbReference type="Proteomes" id="UP000536685"/>
    </source>
</evidence>
<dbReference type="Proteomes" id="UP000536685">
    <property type="component" value="Unassembled WGS sequence"/>
</dbReference>
<organism evidence="2 3">
    <name type="scientific">Conyzicola lurida</name>
    <dbReference type="NCBI Taxonomy" id="1172621"/>
    <lineage>
        <taxon>Bacteria</taxon>
        <taxon>Bacillati</taxon>
        <taxon>Actinomycetota</taxon>
        <taxon>Actinomycetes</taxon>
        <taxon>Micrococcales</taxon>
        <taxon>Microbacteriaceae</taxon>
        <taxon>Conyzicola</taxon>
    </lineage>
</organism>
<reference evidence="2 3" key="1">
    <citation type="submission" date="2020-08" db="EMBL/GenBank/DDBJ databases">
        <title>Sequencing the genomes of 1000 actinobacteria strains.</title>
        <authorList>
            <person name="Klenk H.-P."/>
        </authorList>
    </citation>
    <scope>NUCLEOTIDE SEQUENCE [LARGE SCALE GENOMIC DNA]</scope>
    <source>
        <strain evidence="2 3">DSM 105784</strain>
    </source>
</reference>
<accession>A0A841AJB2</accession>
<dbReference type="PANTHER" id="PTHR37835:SF1">
    <property type="entry name" value="ALPHA-CLOSTRIPAIN"/>
    <property type="match status" value="1"/>
</dbReference>
<dbReference type="RefSeq" id="WP_184235825.1">
    <property type="nucleotide sequence ID" value="NZ_JACHMJ010000001.1"/>
</dbReference>
<dbReference type="Gene3D" id="3.40.50.11970">
    <property type="match status" value="1"/>
</dbReference>
<evidence type="ECO:0000256" key="1">
    <source>
        <dbReference type="SAM" id="SignalP"/>
    </source>
</evidence>
<dbReference type="PANTHER" id="PTHR37835">
    <property type="entry name" value="ALPHA-CLOSTRIPAIN"/>
    <property type="match status" value="1"/>
</dbReference>
<dbReference type="PROSITE" id="PS51257">
    <property type="entry name" value="PROKAR_LIPOPROTEIN"/>
    <property type="match status" value="1"/>
</dbReference>
<keyword evidence="3" id="KW-1185">Reference proteome</keyword>
<evidence type="ECO:0000313" key="2">
    <source>
        <dbReference type="EMBL" id="MBB5843307.1"/>
    </source>
</evidence>